<evidence type="ECO:0000313" key="1">
    <source>
        <dbReference type="EMBL" id="UYP18441.1"/>
    </source>
</evidence>
<sequence length="1060" mass="112921">MNALTITLGTIGVLLSLVCWFAFISGALKMVNTVRIGQPAPDRWRPFFPRFKQMVVEFLAHTKMVKFRTVGWAHWLVMVGFLLGSIVWFEAYGQTFDPEFHWPLIGDTAVYHFIDEILGLGTVIGILVLIYIRQRNHPRQPGRLSRFSGSNFKAAYFVETVVLLEGLGMILVKAGKIATFHHYNAYTDFFTMQVAKILPESPELVSVFAFVKLMSGMVWLYIVGRNITWGVAWHRFSAFFNIYFKREDDGGPALGAARQMMSGGKPVDMEDADPDKDTFGAGRIEDFTWKGWLDFTTCTECGRCQSQCPAWNTGKPLSPKLLITSLRDHGYAKAPYLLAGGRTDIGGDEVGLVDAEGNPDEAKLAKIPASAREESRRKLVGETEALVEADELAPVIDTETLWSCTNCGACVEQCPVDIEHVDHIIDMRRYQVLIESDFPSELAGLFKNLENKGNPWGQNAKDRLNWINELEFEIPVFGQDAETFDGYEYLFWVGCAGAYEDRAKKTTKAVAELLATAGVKFMVLGAEETCTGDSARRAGNEFLFQQLAQQNIEVLNGVFEGVEQSKRKIVVTCAHCFNALNNEYPQVGGTYEVVHHTQLLNRLVRAKKLVQVKPVGQNVTYHDPCFLGRHNKVYNAPRELMAASGATLVEMPRHGERSMCCGAGGARMWMEEKIGKRINIDRVDEALTTDPAKIATGCPFCRVMLTDGVTARQEQGQGEGVEVVDVAQLMLESIERVEAGKLSENLKVVQQPKAPVEVEEKAEEIEQERVEEVEAAAAAPTTPKTTGAPKAGGLQMKGGLKAPGAKAPGGAKPAAESAEAPAAPKAKPGGLQLKGGLKGPGAKKAAAPAASAASVEAPAAEAPAAPKAKPGGLQMKGGLKAPGAKAPGGAKPAAPAASAPAAEAPAEAPQETAIPKAKPGGLQLKSGLKGPGARKPAAPQAAAPAAPAEPAPAAEAPAAEAPAEAPKEAAIPKAKPGGLQLKSGLKGPGIKKAPAAPAPAPEPAPEPEAPAEPEAPVAEAAPETLVAEAPAAPAKPEPEAPKAKPGALGFKPGAKAPGRR</sequence>
<name>A0ACD4DEH3_9NOCA</name>
<dbReference type="EMBL" id="CP107551">
    <property type="protein sequence ID" value="UYP18441.1"/>
    <property type="molecule type" value="Genomic_DNA"/>
</dbReference>
<proteinExistence type="predicted"/>
<gene>
    <name evidence="1" type="ORF">OED52_17545</name>
</gene>
<reference evidence="1" key="1">
    <citation type="submission" date="2022-10" db="EMBL/GenBank/DDBJ databases">
        <title>Rhodococcus ferula Z13 complete genome.</title>
        <authorList>
            <person name="Long X."/>
            <person name="Zang M."/>
        </authorList>
    </citation>
    <scope>NUCLEOTIDE SEQUENCE</scope>
    <source>
        <strain evidence="1">Z13</strain>
    </source>
</reference>
<evidence type="ECO:0000313" key="2">
    <source>
        <dbReference type="Proteomes" id="UP001156484"/>
    </source>
</evidence>
<organism evidence="1 2">
    <name type="scientific">Rhodococcus sacchari</name>
    <dbReference type="NCBI Taxonomy" id="2962047"/>
    <lineage>
        <taxon>Bacteria</taxon>
        <taxon>Bacillati</taxon>
        <taxon>Actinomycetota</taxon>
        <taxon>Actinomycetes</taxon>
        <taxon>Mycobacteriales</taxon>
        <taxon>Nocardiaceae</taxon>
        <taxon>Rhodococcus</taxon>
    </lineage>
</organism>
<dbReference type="Proteomes" id="UP001156484">
    <property type="component" value="Chromosome"/>
</dbReference>
<accession>A0ACD4DEH3</accession>
<keyword evidence="2" id="KW-1185">Reference proteome</keyword>
<protein>
    <submittedName>
        <fullName evidence="1">Heterodisulfide reductase-related iron-sulfur binding cluster</fullName>
    </submittedName>
</protein>